<name>A0A430QPQ3_SCHBO</name>
<evidence type="ECO:0000313" key="1">
    <source>
        <dbReference type="EMBL" id="RTG89688.1"/>
    </source>
</evidence>
<dbReference type="Gene3D" id="1.25.10.10">
    <property type="entry name" value="Leucine-rich Repeat Variant"/>
    <property type="match status" value="1"/>
</dbReference>
<keyword evidence="2" id="KW-1185">Reference proteome</keyword>
<sequence length="147" mass="16811">MDRDYAPLSSSCIKNLVDKLFDKRKLASQEIERVVKDYISQDKLSDISRIIGYFSQDFIQSANPHTRKGGLFGLASVAIGLNEDARFFHGPIILPIIRTFHDNDPRVRHYACEALFNVMKITRKETLNYLSDVLDAISRVSQVNSKY</sequence>
<dbReference type="Pfam" id="PF12755">
    <property type="entry name" value="Vac14_Fab1_bd"/>
    <property type="match status" value="1"/>
</dbReference>
<gene>
    <name evidence="1" type="ORF">DC041_0006947</name>
</gene>
<dbReference type="GO" id="GO:0010008">
    <property type="term" value="C:endosome membrane"/>
    <property type="evidence" value="ECO:0007669"/>
    <property type="project" value="TreeGrafter"/>
</dbReference>
<dbReference type="PANTHER" id="PTHR16023">
    <property type="entry name" value="TAX1 BINDING PROTEIN-RELATED"/>
    <property type="match status" value="1"/>
</dbReference>
<dbReference type="GO" id="GO:0006661">
    <property type="term" value="P:phosphatidylinositol biosynthetic process"/>
    <property type="evidence" value="ECO:0007669"/>
    <property type="project" value="InterPro"/>
</dbReference>
<evidence type="ECO:0000313" key="2">
    <source>
        <dbReference type="Proteomes" id="UP000290809"/>
    </source>
</evidence>
<dbReference type="InterPro" id="IPR011989">
    <property type="entry name" value="ARM-like"/>
</dbReference>
<dbReference type="Proteomes" id="UP000290809">
    <property type="component" value="Unassembled WGS sequence"/>
</dbReference>
<reference evidence="1 2" key="1">
    <citation type="journal article" date="2019" name="PLoS Pathog.">
        <title>Genome sequence of the bovine parasite Schistosoma bovis Tanzania.</title>
        <authorList>
            <person name="Oey H."/>
            <person name="Zakrzewski M."/>
            <person name="Gobert G."/>
            <person name="Gravermann K."/>
            <person name="Stoye J."/>
            <person name="Jones M."/>
            <person name="Mcmanus D."/>
            <person name="Krause L."/>
        </authorList>
    </citation>
    <scope>NUCLEOTIDE SEQUENCE [LARGE SCALE GENOMIC DNA]</scope>
    <source>
        <strain evidence="1 2">TAN1997</strain>
    </source>
</reference>
<dbReference type="InterPro" id="IPR026825">
    <property type="entry name" value="Vac14"/>
</dbReference>
<protein>
    <submittedName>
        <fullName evidence="1">Vacuole morphology and inheritance protein 14</fullName>
    </submittedName>
</protein>
<proteinExistence type="predicted"/>
<dbReference type="AlphaFoldDB" id="A0A430QPQ3"/>
<organism evidence="1 2">
    <name type="scientific">Schistosoma bovis</name>
    <name type="common">Blood fluke</name>
    <dbReference type="NCBI Taxonomy" id="6184"/>
    <lineage>
        <taxon>Eukaryota</taxon>
        <taxon>Metazoa</taxon>
        <taxon>Spiralia</taxon>
        <taxon>Lophotrochozoa</taxon>
        <taxon>Platyhelminthes</taxon>
        <taxon>Trematoda</taxon>
        <taxon>Digenea</taxon>
        <taxon>Strigeidida</taxon>
        <taxon>Schistosomatoidea</taxon>
        <taxon>Schistosomatidae</taxon>
        <taxon>Schistosoma</taxon>
    </lineage>
</organism>
<dbReference type="EMBL" id="QMKO01001488">
    <property type="protein sequence ID" value="RTG89688.1"/>
    <property type="molecule type" value="Genomic_DNA"/>
</dbReference>
<dbReference type="SUPFAM" id="SSF48371">
    <property type="entry name" value="ARM repeat"/>
    <property type="match status" value="1"/>
</dbReference>
<dbReference type="InterPro" id="IPR016024">
    <property type="entry name" value="ARM-type_fold"/>
</dbReference>
<comment type="caution">
    <text evidence="1">The sequence shown here is derived from an EMBL/GenBank/DDBJ whole genome shotgun (WGS) entry which is preliminary data.</text>
</comment>
<dbReference type="STRING" id="6184.A0A430QPQ3"/>
<dbReference type="PANTHER" id="PTHR16023:SF0">
    <property type="entry name" value="PROTEIN VAC14 HOMOLOG"/>
    <property type="match status" value="1"/>
</dbReference>
<accession>A0A430QPQ3</accession>
<dbReference type="GO" id="GO:0070772">
    <property type="term" value="C:PAS complex"/>
    <property type="evidence" value="ECO:0007669"/>
    <property type="project" value="InterPro"/>
</dbReference>